<feature type="signal peptide" evidence="1">
    <location>
        <begin position="1"/>
        <end position="24"/>
    </location>
</feature>
<keyword evidence="1" id="KW-0732">Signal</keyword>
<keyword evidence="3" id="KW-1185">Reference proteome</keyword>
<evidence type="ECO:0000256" key="1">
    <source>
        <dbReference type="SAM" id="SignalP"/>
    </source>
</evidence>
<evidence type="ECO:0000313" key="3">
    <source>
        <dbReference type="Proteomes" id="UP001239909"/>
    </source>
</evidence>
<organism evidence="2 3">
    <name type="scientific">Paralimibaculum aggregatum</name>
    <dbReference type="NCBI Taxonomy" id="3036245"/>
    <lineage>
        <taxon>Bacteria</taxon>
        <taxon>Pseudomonadati</taxon>
        <taxon>Pseudomonadota</taxon>
        <taxon>Alphaproteobacteria</taxon>
        <taxon>Rhodobacterales</taxon>
        <taxon>Paracoccaceae</taxon>
        <taxon>Paralimibaculum</taxon>
    </lineage>
</organism>
<sequence length="538" mass="54691">MKLQRSLCLASALALAVGSAPARAQSPADIASAEAALNFVQRLAATYVVLIARAAVDLTYDSLTIDTGGQETVINGLVLRPDLDWDTEGACAIAIDRVAATSSPSLEVLESVIELSGVSVPAACFDPGTGAMLSSFGYPTLGVDRAAITIAYDVPSSGAHMLVSADIPDAADITVSADFDYVWFTGLLEGDDPEPVAKLASAELVLENAGLWERVSPMLGQQFGDLNQIPAMVGPMLGQMLAEPGQAPGADAQAFIDNLSSELARFIENGDRLVLSIEPEGGLWLSDDIFDTPQSTLAALQPRLSGAPIGISRMLSPSELSAAMSGGGGLDEATRLKAGAALITGIGAPKAQADGIALLAPMANAWNAEAAKLVADALAASGQTAEAYDMALKAAAGGAAGATGAADALEARLGAAEVLAAQAGALESWPALAGWINAKEAAQSTGDIAELRRLAFAASAGRGMPRSYREAYYLAALAAAGGDSGAAALRDRIDTRFTDVTGTREAAWVEAGNAAASAALGAWTGGIANQVMTRYGVQ</sequence>
<dbReference type="EMBL" id="BSYI01000003">
    <property type="protein sequence ID" value="GMG81338.1"/>
    <property type="molecule type" value="Genomic_DNA"/>
</dbReference>
<dbReference type="RefSeq" id="WP_285670001.1">
    <property type="nucleotide sequence ID" value="NZ_BSYI01000003.1"/>
</dbReference>
<protein>
    <submittedName>
        <fullName evidence="2">Uncharacterized protein</fullName>
    </submittedName>
</protein>
<name>A0ABQ6LKM3_9RHOB</name>
<gene>
    <name evidence="2" type="ORF">LNKW23_05510</name>
</gene>
<feature type="chain" id="PRO_5045041323" evidence="1">
    <location>
        <begin position="25"/>
        <end position="538"/>
    </location>
</feature>
<proteinExistence type="predicted"/>
<evidence type="ECO:0000313" key="2">
    <source>
        <dbReference type="EMBL" id="GMG81338.1"/>
    </source>
</evidence>
<dbReference type="Proteomes" id="UP001239909">
    <property type="component" value="Unassembled WGS sequence"/>
</dbReference>
<comment type="caution">
    <text evidence="2">The sequence shown here is derived from an EMBL/GenBank/DDBJ whole genome shotgun (WGS) entry which is preliminary data.</text>
</comment>
<reference evidence="2 3" key="1">
    <citation type="submission" date="2023-04" db="EMBL/GenBank/DDBJ databases">
        <title>Marinoamorphus aggregata gen. nov., sp. Nov., isolate from tissue of brittle star Ophioplocus japonicus.</title>
        <authorList>
            <person name="Kawano K."/>
            <person name="Sawayama S."/>
            <person name="Nakagawa S."/>
        </authorList>
    </citation>
    <scope>NUCLEOTIDE SEQUENCE [LARGE SCALE GENOMIC DNA]</scope>
    <source>
        <strain evidence="2 3">NKW23</strain>
    </source>
</reference>
<accession>A0ABQ6LKM3</accession>